<evidence type="ECO:0000256" key="1">
    <source>
        <dbReference type="SAM" id="MobiDB-lite"/>
    </source>
</evidence>
<name>A0A8H5CGJ9_9AGAR</name>
<keyword evidence="5" id="KW-1185">Reference proteome</keyword>
<feature type="compositionally biased region" description="Low complexity" evidence="1">
    <location>
        <begin position="75"/>
        <end position="84"/>
    </location>
</feature>
<feature type="region of interest" description="Disordered" evidence="1">
    <location>
        <begin position="75"/>
        <end position="104"/>
    </location>
</feature>
<organism evidence="4 5">
    <name type="scientific">Ephemerocybe angulata</name>
    <dbReference type="NCBI Taxonomy" id="980116"/>
    <lineage>
        <taxon>Eukaryota</taxon>
        <taxon>Fungi</taxon>
        <taxon>Dikarya</taxon>
        <taxon>Basidiomycota</taxon>
        <taxon>Agaricomycotina</taxon>
        <taxon>Agaricomycetes</taxon>
        <taxon>Agaricomycetidae</taxon>
        <taxon>Agaricales</taxon>
        <taxon>Agaricineae</taxon>
        <taxon>Psathyrellaceae</taxon>
        <taxon>Ephemerocybe</taxon>
    </lineage>
</organism>
<dbReference type="OrthoDB" id="29460at2759"/>
<comment type="caution">
    <text evidence="4">The sequence shown here is derived from an EMBL/GenBank/DDBJ whole genome shotgun (WGS) entry which is preliminary data.</text>
</comment>
<feature type="chain" id="PRO_5034316343" evidence="3">
    <location>
        <begin position="31"/>
        <end position="328"/>
    </location>
</feature>
<dbReference type="EMBL" id="JAACJK010000004">
    <property type="protein sequence ID" value="KAF5340373.1"/>
    <property type="molecule type" value="Genomic_DNA"/>
</dbReference>
<keyword evidence="3" id="KW-0732">Signal</keyword>
<evidence type="ECO:0000256" key="3">
    <source>
        <dbReference type="SAM" id="SignalP"/>
    </source>
</evidence>
<evidence type="ECO:0000313" key="5">
    <source>
        <dbReference type="Proteomes" id="UP000541558"/>
    </source>
</evidence>
<reference evidence="4 5" key="1">
    <citation type="journal article" date="2020" name="ISME J.">
        <title>Uncovering the hidden diversity of litter-decomposition mechanisms in mushroom-forming fungi.</title>
        <authorList>
            <person name="Floudas D."/>
            <person name="Bentzer J."/>
            <person name="Ahren D."/>
            <person name="Johansson T."/>
            <person name="Persson P."/>
            <person name="Tunlid A."/>
        </authorList>
    </citation>
    <scope>NUCLEOTIDE SEQUENCE [LARGE SCALE GENOMIC DNA]</scope>
    <source>
        <strain evidence="4 5">CBS 175.51</strain>
    </source>
</reference>
<gene>
    <name evidence="4" type="ORF">D9611_007783</name>
</gene>
<dbReference type="AlphaFoldDB" id="A0A8H5CGJ9"/>
<protein>
    <submittedName>
        <fullName evidence="4">Uncharacterized protein</fullName>
    </submittedName>
</protein>
<feature type="signal peptide" evidence="3">
    <location>
        <begin position="1"/>
        <end position="30"/>
    </location>
</feature>
<keyword evidence="2" id="KW-1133">Transmembrane helix</keyword>
<proteinExistence type="predicted"/>
<evidence type="ECO:0000256" key="2">
    <source>
        <dbReference type="SAM" id="Phobius"/>
    </source>
</evidence>
<keyword evidence="2" id="KW-0812">Transmembrane</keyword>
<accession>A0A8H5CGJ9</accession>
<sequence>MLHHASITLSPLFLPTALIILSHGLPQALALPHLSNGALASPDRHALSCAFGVAGYSIDLCALAGEAIWGVEEAPPSSPSAPVAVDKEPSLSRPPRRPRRSTVSLSEHGQDWECDLDDLKEAWSLTYGSSVWSSRCRPVERAALRITEEETGDQNAGEGEFVKPRRPTWESSRRWIAGLLLVLGVAAICITTIVSSPRLRHFVLEKADSISFTLSPLASRAAGAIRPAVRKLVAVLPSSLLYIKAPFRQGDSRLVQWAEEDMSLQEDFMVNGSGAYDLDGEDWNGTNLDEYIPLTFSPKRYGRKIRSYGATPSRETFIAPGMGGRAIA</sequence>
<keyword evidence="2" id="KW-0472">Membrane</keyword>
<dbReference type="Proteomes" id="UP000541558">
    <property type="component" value="Unassembled WGS sequence"/>
</dbReference>
<evidence type="ECO:0000313" key="4">
    <source>
        <dbReference type="EMBL" id="KAF5340373.1"/>
    </source>
</evidence>
<feature type="transmembrane region" description="Helical" evidence="2">
    <location>
        <begin position="175"/>
        <end position="194"/>
    </location>
</feature>